<proteinExistence type="predicted"/>
<gene>
    <name evidence="2" type="ORF">GUJ93_ZPchr0001g30287</name>
</gene>
<feature type="region of interest" description="Disordered" evidence="1">
    <location>
        <begin position="17"/>
        <end position="40"/>
    </location>
</feature>
<protein>
    <submittedName>
        <fullName evidence="2">Uncharacterized protein</fullName>
    </submittedName>
</protein>
<comment type="caution">
    <text evidence="2">The sequence shown here is derived from an EMBL/GenBank/DDBJ whole genome shotgun (WGS) entry which is preliminary data.</text>
</comment>
<name>A0A8J5RMV4_ZIZPA</name>
<sequence>MMAGVGEYFVATSSMVDPAAGGESTRLPGGGGPDAATPSIGGNSALGSVVLSPSALDMSGVLRALNCSIGTTKTTKSVVEMLTLATLTRFGLGNVDGSML</sequence>
<dbReference type="Proteomes" id="UP000729402">
    <property type="component" value="Unassembled WGS sequence"/>
</dbReference>
<reference evidence="2" key="2">
    <citation type="submission" date="2021-02" db="EMBL/GenBank/DDBJ databases">
        <authorList>
            <person name="Kimball J.A."/>
            <person name="Haas M.W."/>
            <person name="Macchietto M."/>
            <person name="Kono T."/>
            <person name="Duquette J."/>
            <person name="Shao M."/>
        </authorList>
    </citation>
    <scope>NUCLEOTIDE SEQUENCE</scope>
    <source>
        <tissue evidence="2">Fresh leaf tissue</tissue>
    </source>
</reference>
<accession>A0A8J5RMV4</accession>
<organism evidence="2 3">
    <name type="scientific">Zizania palustris</name>
    <name type="common">Northern wild rice</name>
    <dbReference type="NCBI Taxonomy" id="103762"/>
    <lineage>
        <taxon>Eukaryota</taxon>
        <taxon>Viridiplantae</taxon>
        <taxon>Streptophyta</taxon>
        <taxon>Embryophyta</taxon>
        <taxon>Tracheophyta</taxon>
        <taxon>Spermatophyta</taxon>
        <taxon>Magnoliopsida</taxon>
        <taxon>Liliopsida</taxon>
        <taxon>Poales</taxon>
        <taxon>Poaceae</taxon>
        <taxon>BOP clade</taxon>
        <taxon>Oryzoideae</taxon>
        <taxon>Oryzeae</taxon>
        <taxon>Zizaniinae</taxon>
        <taxon>Zizania</taxon>
    </lineage>
</organism>
<evidence type="ECO:0000313" key="2">
    <source>
        <dbReference type="EMBL" id="KAG8052678.1"/>
    </source>
</evidence>
<dbReference type="EMBL" id="JAAALK010000288">
    <property type="protein sequence ID" value="KAG8052678.1"/>
    <property type="molecule type" value="Genomic_DNA"/>
</dbReference>
<reference evidence="2" key="1">
    <citation type="journal article" date="2021" name="bioRxiv">
        <title>Whole Genome Assembly and Annotation of Northern Wild Rice, Zizania palustris L., Supports a Whole Genome Duplication in the Zizania Genus.</title>
        <authorList>
            <person name="Haas M."/>
            <person name="Kono T."/>
            <person name="Macchietto M."/>
            <person name="Millas R."/>
            <person name="McGilp L."/>
            <person name="Shao M."/>
            <person name="Duquette J."/>
            <person name="Hirsch C.N."/>
            <person name="Kimball J."/>
        </authorList>
    </citation>
    <scope>NUCLEOTIDE SEQUENCE</scope>
    <source>
        <tissue evidence="2">Fresh leaf tissue</tissue>
    </source>
</reference>
<keyword evidence="3" id="KW-1185">Reference proteome</keyword>
<evidence type="ECO:0000256" key="1">
    <source>
        <dbReference type="SAM" id="MobiDB-lite"/>
    </source>
</evidence>
<dbReference type="AlphaFoldDB" id="A0A8J5RMV4"/>
<evidence type="ECO:0000313" key="3">
    <source>
        <dbReference type="Proteomes" id="UP000729402"/>
    </source>
</evidence>